<sequence>MANQLDRHDISDELYVYLQDNSKRWYARIKVAGKWYSKTTKQKEKEKAIAMAYRLQMELEILSEKNQLVKSKRFRDVAEKAIASMQQAIDDGVGKQIYRNYIQVLNKYHIPFFDRLYVTSIDITKLKEFNTWRIAQMKRVPAKSTLLNHNAAMQMVFKEAIENKWMLANQVPDLNTSEGEAPQRRAHFTPQEYEQVMDALYDMMENSHKEVTRHIRQLTEDYAEFVIYTGMRPGSELDNLTWGDLHIERHGDKATFHISVRKGKTTLYTGTREIVCKKALETTVRHMVNRFPNRKASDKLFTLPDGSTTSRIGRSFAEAVKKAGLEKSPSGNRTLYSLRHSYITWELIAQTVPIEVLARQCGTSTEMIERHYSHVIPRMYTKELSGVDLPAKEEIEKKWTKHKQAIGDKWAETYKTWEANYKRRGCI</sequence>
<comment type="caution">
    <text evidence="6">The sequence shown here is derived from an EMBL/GenBank/DDBJ whole genome shotgun (WGS) entry which is preliminary data.</text>
</comment>
<evidence type="ECO:0000256" key="2">
    <source>
        <dbReference type="ARBA" id="ARBA00022908"/>
    </source>
</evidence>
<gene>
    <name evidence="6" type="ORF">GCM10011369_05890</name>
</gene>
<evidence type="ECO:0000256" key="4">
    <source>
        <dbReference type="ARBA" id="ARBA00023172"/>
    </source>
</evidence>
<evidence type="ECO:0000256" key="1">
    <source>
        <dbReference type="ARBA" id="ARBA00008857"/>
    </source>
</evidence>
<dbReference type="InterPro" id="IPR050090">
    <property type="entry name" value="Tyrosine_recombinase_XerCD"/>
</dbReference>
<accession>A0A8J2XMU7</accession>
<dbReference type="InterPro" id="IPR013762">
    <property type="entry name" value="Integrase-like_cat_sf"/>
</dbReference>
<dbReference type="EMBL" id="BMDX01000002">
    <property type="protein sequence ID" value="GGA67089.1"/>
    <property type="molecule type" value="Genomic_DNA"/>
</dbReference>
<dbReference type="PANTHER" id="PTHR30349:SF41">
    <property type="entry name" value="INTEGRASE_RECOMBINASE PROTEIN MJ0367-RELATED"/>
    <property type="match status" value="1"/>
</dbReference>
<dbReference type="PROSITE" id="PS51898">
    <property type="entry name" value="TYR_RECOMBINASE"/>
    <property type="match status" value="1"/>
</dbReference>
<organism evidence="6 7">
    <name type="scientific">Neiella marina</name>
    <dbReference type="NCBI Taxonomy" id="508461"/>
    <lineage>
        <taxon>Bacteria</taxon>
        <taxon>Pseudomonadati</taxon>
        <taxon>Pseudomonadota</taxon>
        <taxon>Gammaproteobacteria</taxon>
        <taxon>Alteromonadales</taxon>
        <taxon>Echinimonadaceae</taxon>
        <taxon>Neiella</taxon>
    </lineage>
</organism>
<keyword evidence="3" id="KW-0238">DNA-binding</keyword>
<dbReference type="PANTHER" id="PTHR30349">
    <property type="entry name" value="PHAGE INTEGRASE-RELATED"/>
    <property type="match status" value="1"/>
</dbReference>
<dbReference type="SUPFAM" id="SSF56349">
    <property type="entry name" value="DNA breaking-rejoining enzymes"/>
    <property type="match status" value="1"/>
</dbReference>
<dbReference type="GO" id="GO:0015074">
    <property type="term" value="P:DNA integration"/>
    <property type="evidence" value="ECO:0007669"/>
    <property type="project" value="UniProtKB-KW"/>
</dbReference>
<evidence type="ECO:0000313" key="7">
    <source>
        <dbReference type="Proteomes" id="UP000619743"/>
    </source>
</evidence>
<reference evidence="7" key="1">
    <citation type="journal article" date="2019" name="Int. J. Syst. Evol. Microbiol.">
        <title>The Global Catalogue of Microorganisms (GCM) 10K type strain sequencing project: providing services to taxonomists for standard genome sequencing and annotation.</title>
        <authorList>
            <consortium name="The Broad Institute Genomics Platform"/>
            <consortium name="The Broad Institute Genome Sequencing Center for Infectious Disease"/>
            <person name="Wu L."/>
            <person name="Ma J."/>
        </authorList>
    </citation>
    <scope>NUCLEOTIDE SEQUENCE [LARGE SCALE GENOMIC DNA]</scope>
    <source>
        <strain evidence="7">CGMCC 1.10130</strain>
    </source>
</reference>
<keyword evidence="7" id="KW-1185">Reference proteome</keyword>
<evidence type="ECO:0000313" key="6">
    <source>
        <dbReference type="EMBL" id="GGA67089.1"/>
    </source>
</evidence>
<comment type="similarity">
    <text evidence="1">Belongs to the 'phage' integrase family.</text>
</comment>
<dbReference type="Proteomes" id="UP000619743">
    <property type="component" value="Unassembled WGS sequence"/>
</dbReference>
<proteinExistence type="inferred from homology"/>
<keyword evidence="4" id="KW-0233">DNA recombination</keyword>
<dbReference type="InterPro" id="IPR002104">
    <property type="entry name" value="Integrase_catalytic"/>
</dbReference>
<protein>
    <submittedName>
        <fullName evidence="6">Site-specific recombinase phage integrase family protein</fullName>
    </submittedName>
</protein>
<dbReference type="Gene3D" id="1.10.443.10">
    <property type="entry name" value="Intergrase catalytic core"/>
    <property type="match status" value="1"/>
</dbReference>
<name>A0A8J2XMU7_9GAMM</name>
<dbReference type="Gene3D" id="1.10.150.130">
    <property type="match status" value="1"/>
</dbReference>
<dbReference type="OrthoDB" id="102994at2"/>
<dbReference type="GO" id="GO:0006310">
    <property type="term" value="P:DNA recombination"/>
    <property type="evidence" value="ECO:0007669"/>
    <property type="project" value="UniProtKB-KW"/>
</dbReference>
<dbReference type="InterPro" id="IPR011010">
    <property type="entry name" value="DNA_brk_join_enz"/>
</dbReference>
<dbReference type="AlphaFoldDB" id="A0A8J2XMU7"/>
<dbReference type="InterPro" id="IPR010998">
    <property type="entry name" value="Integrase_recombinase_N"/>
</dbReference>
<keyword evidence="2" id="KW-0229">DNA integration</keyword>
<dbReference type="GO" id="GO:0003677">
    <property type="term" value="F:DNA binding"/>
    <property type="evidence" value="ECO:0007669"/>
    <property type="project" value="UniProtKB-KW"/>
</dbReference>
<dbReference type="RefSeq" id="WP_087504646.1">
    <property type="nucleotide sequence ID" value="NZ_BMDX01000002.1"/>
</dbReference>
<evidence type="ECO:0000256" key="3">
    <source>
        <dbReference type="ARBA" id="ARBA00023125"/>
    </source>
</evidence>
<evidence type="ECO:0000259" key="5">
    <source>
        <dbReference type="PROSITE" id="PS51898"/>
    </source>
</evidence>
<feature type="domain" description="Tyr recombinase" evidence="5">
    <location>
        <begin position="183"/>
        <end position="385"/>
    </location>
</feature>